<name>A0A829YMF6_9GAMM</name>
<dbReference type="GO" id="GO:0048040">
    <property type="term" value="F:UDP-glucuronate decarboxylase activity"/>
    <property type="evidence" value="ECO:0007669"/>
    <property type="project" value="TreeGrafter"/>
</dbReference>
<keyword evidence="2" id="KW-0210">Decarboxylase</keyword>
<protein>
    <recommendedName>
        <fullName evidence="5">NAD-dependent epimerase/dehydratase domain-containing protein</fullName>
    </recommendedName>
</protein>
<dbReference type="InterPro" id="IPR044516">
    <property type="entry name" value="UXS-like"/>
</dbReference>
<accession>A0A829YMF6</accession>
<keyword evidence="7" id="KW-1185">Reference proteome</keyword>
<organism evidence="6 7">
    <name type="scientific">Steroidobacter agaridevorans</name>
    <dbReference type="NCBI Taxonomy" id="2695856"/>
    <lineage>
        <taxon>Bacteria</taxon>
        <taxon>Pseudomonadati</taxon>
        <taxon>Pseudomonadota</taxon>
        <taxon>Gammaproteobacteria</taxon>
        <taxon>Steroidobacterales</taxon>
        <taxon>Steroidobacteraceae</taxon>
        <taxon>Steroidobacter</taxon>
    </lineage>
</organism>
<keyword evidence="3" id="KW-0520">NAD</keyword>
<dbReference type="InterPro" id="IPR036291">
    <property type="entry name" value="NAD(P)-bd_dom_sf"/>
</dbReference>
<evidence type="ECO:0000256" key="3">
    <source>
        <dbReference type="ARBA" id="ARBA00023027"/>
    </source>
</evidence>
<dbReference type="SUPFAM" id="SSF51735">
    <property type="entry name" value="NAD(P)-binding Rossmann-fold domains"/>
    <property type="match status" value="1"/>
</dbReference>
<evidence type="ECO:0000313" key="6">
    <source>
        <dbReference type="EMBL" id="GFE83686.1"/>
    </source>
</evidence>
<evidence type="ECO:0000256" key="1">
    <source>
        <dbReference type="ARBA" id="ARBA00001911"/>
    </source>
</evidence>
<gene>
    <name evidence="6" type="ORF">GCM10011487_56860</name>
</gene>
<dbReference type="PANTHER" id="PTHR43078">
    <property type="entry name" value="UDP-GLUCURONIC ACID DECARBOXYLASE-RELATED"/>
    <property type="match status" value="1"/>
</dbReference>
<dbReference type="PANTHER" id="PTHR43078:SF7">
    <property type="entry name" value="UDP-GLUCURONATE DECARBOXYLASE"/>
    <property type="match status" value="1"/>
</dbReference>
<evidence type="ECO:0000256" key="2">
    <source>
        <dbReference type="ARBA" id="ARBA00022793"/>
    </source>
</evidence>
<evidence type="ECO:0000259" key="5">
    <source>
        <dbReference type="Pfam" id="PF01370"/>
    </source>
</evidence>
<evidence type="ECO:0000256" key="4">
    <source>
        <dbReference type="ARBA" id="ARBA00023239"/>
    </source>
</evidence>
<reference evidence="7" key="1">
    <citation type="submission" date="2020-01" db="EMBL/GenBank/DDBJ databases">
        <title>'Steroidobacter agaridevorans' sp. nov., agar-degrading bacteria isolated from rhizosphere soils.</title>
        <authorList>
            <person name="Ikenaga M."/>
            <person name="Kataoka M."/>
            <person name="Murouchi A."/>
            <person name="Katsuragi S."/>
            <person name="Sakai M."/>
        </authorList>
    </citation>
    <scope>NUCLEOTIDE SEQUENCE [LARGE SCALE GENOMIC DNA]</scope>
    <source>
        <strain evidence="7">YU21-B</strain>
    </source>
</reference>
<dbReference type="GO" id="GO:0042732">
    <property type="term" value="P:D-xylose metabolic process"/>
    <property type="evidence" value="ECO:0007669"/>
    <property type="project" value="InterPro"/>
</dbReference>
<proteinExistence type="predicted"/>
<dbReference type="AlphaFoldDB" id="A0A829YMF6"/>
<dbReference type="Pfam" id="PF01370">
    <property type="entry name" value="Epimerase"/>
    <property type="match status" value="1"/>
</dbReference>
<dbReference type="EMBL" id="BLJN01000006">
    <property type="protein sequence ID" value="GFE83686.1"/>
    <property type="molecule type" value="Genomic_DNA"/>
</dbReference>
<dbReference type="GO" id="GO:0070403">
    <property type="term" value="F:NAD+ binding"/>
    <property type="evidence" value="ECO:0007669"/>
    <property type="project" value="InterPro"/>
</dbReference>
<dbReference type="GO" id="GO:0005737">
    <property type="term" value="C:cytoplasm"/>
    <property type="evidence" value="ECO:0007669"/>
    <property type="project" value="TreeGrafter"/>
</dbReference>
<keyword evidence="4" id="KW-0456">Lyase</keyword>
<sequence>MRLGDAIDDPHLTIQTSDLSAIAKLEIADCNYVLHAASQASPRFYSVDPVGTLLPNALGTAALLGCLQSSADPRGMLFVSSSEVYGDVPSSRSLHEDAYGVLNPTSIRACYAEGKRFGEALCAAWYHQYQLPTYIVRPFHTYGPGLQENDGRVFADFAFNVVRGENIVMNSDGAARRAFCYVSDVIAGFFTVLLTGKPAVAYNVANPAGELSVYELAQLLVSLYPQKKLSVVRREPSLSGVRSHGISTELLPDTRRLTALGWRAKIDPEQGFRRMIDAY</sequence>
<dbReference type="Proteomes" id="UP000445000">
    <property type="component" value="Unassembled WGS sequence"/>
</dbReference>
<evidence type="ECO:0000313" key="7">
    <source>
        <dbReference type="Proteomes" id="UP000445000"/>
    </source>
</evidence>
<comment type="cofactor">
    <cofactor evidence="1">
        <name>NAD(+)</name>
        <dbReference type="ChEBI" id="CHEBI:57540"/>
    </cofactor>
</comment>
<dbReference type="Gene3D" id="3.40.50.720">
    <property type="entry name" value="NAD(P)-binding Rossmann-like Domain"/>
    <property type="match status" value="1"/>
</dbReference>
<comment type="caution">
    <text evidence="6">The sequence shown here is derived from an EMBL/GenBank/DDBJ whole genome shotgun (WGS) entry which is preliminary data.</text>
</comment>
<dbReference type="InterPro" id="IPR001509">
    <property type="entry name" value="Epimerase_deHydtase"/>
</dbReference>
<feature type="domain" description="NAD-dependent epimerase/dehydratase" evidence="5">
    <location>
        <begin position="16"/>
        <end position="205"/>
    </location>
</feature>